<dbReference type="InParanoid" id="A0A540V7I7"/>
<dbReference type="OrthoDB" id="8964415at2"/>
<protein>
    <submittedName>
        <fullName evidence="1">Uncharacterized protein</fullName>
    </submittedName>
</protein>
<reference evidence="1 2" key="1">
    <citation type="submission" date="2019-06" db="EMBL/GenBank/DDBJ databases">
        <title>Genome sequence of Litorilinea aerophila BAA-2444.</title>
        <authorList>
            <person name="Maclea K.S."/>
            <person name="Maurais E.G."/>
            <person name="Iannazzi L.C."/>
        </authorList>
    </citation>
    <scope>NUCLEOTIDE SEQUENCE [LARGE SCALE GENOMIC DNA]</scope>
    <source>
        <strain evidence="1 2">ATCC BAA-2444</strain>
    </source>
</reference>
<accession>A0A540V7I7</accession>
<keyword evidence="2" id="KW-1185">Reference proteome</keyword>
<name>A0A540V7I7_9CHLR</name>
<sequence>MSHSEIIHKKFSTFFRKGGEGYSEGMCKKESFLCGNKVIIYNRGISHEQVCVLVARDRTKATVSKVSCMGRIVR</sequence>
<evidence type="ECO:0000313" key="1">
    <source>
        <dbReference type="EMBL" id="TQE92702.1"/>
    </source>
</evidence>
<evidence type="ECO:0000313" key="2">
    <source>
        <dbReference type="Proteomes" id="UP000317371"/>
    </source>
</evidence>
<comment type="caution">
    <text evidence="1">The sequence shown here is derived from an EMBL/GenBank/DDBJ whole genome shotgun (WGS) entry which is preliminary data.</text>
</comment>
<gene>
    <name evidence="1" type="ORF">FKZ61_24105</name>
</gene>
<organism evidence="1 2">
    <name type="scientific">Litorilinea aerophila</name>
    <dbReference type="NCBI Taxonomy" id="1204385"/>
    <lineage>
        <taxon>Bacteria</taxon>
        <taxon>Bacillati</taxon>
        <taxon>Chloroflexota</taxon>
        <taxon>Caldilineae</taxon>
        <taxon>Caldilineales</taxon>
        <taxon>Caldilineaceae</taxon>
        <taxon>Litorilinea</taxon>
    </lineage>
</organism>
<dbReference type="Proteomes" id="UP000317371">
    <property type="component" value="Unassembled WGS sequence"/>
</dbReference>
<proteinExistence type="predicted"/>
<dbReference type="AlphaFoldDB" id="A0A540V7I7"/>
<dbReference type="EMBL" id="VIGC01000148">
    <property type="protein sequence ID" value="TQE92702.1"/>
    <property type="molecule type" value="Genomic_DNA"/>
</dbReference>